<dbReference type="HOGENOM" id="CLU_703265_0_0_5"/>
<evidence type="ECO:0000313" key="2">
    <source>
        <dbReference type="Proteomes" id="UP000004386"/>
    </source>
</evidence>
<dbReference type="Gene3D" id="3.20.20.70">
    <property type="entry name" value="Aldolase class I"/>
    <property type="match status" value="1"/>
</dbReference>
<dbReference type="InterPro" id="IPR009334">
    <property type="entry name" value="DUF993"/>
</dbReference>
<dbReference type="Proteomes" id="UP000004386">
    <property type="component" value="Unassembled WGS sequence"/>
</dbReference>
<dbReference type="SUPFAM" id="SSF51569">
    <property type="entry name" value="Aldolase"/>
    <property type="match status" value="1"/>
</dbReference>
<accession>C4WKJ2</accession>
<dbReference type="InterPro" id="IPR013785">
    <property type="entry name" value="Aldolase_TIM"/>
</dbReference>
<protein>
    <recommendedName>
        <fullName evidence="3">Dihydrodipicolinate synthase family protein</fullName>
    </recommendedName>
</protein>
<reference evidence="1 2" key="1">
    <citation type="submission" date="2009-05" db="EMBL/GenBank/DDBJ databases">
        <authorList>
            <person name="Setubal J.C."/>
            <person name="Boyle S."/>
            <person name="Crasta O.R."/>
            <person name="Gillespie J.J."/>
            <person name="Kenyon R.W."/>
            <person name="Lu J."/>
            <person name="Mane S."/>
            <person name="Nagrani S."/>
            <person name="Shallom J.M."/>
            <person name="Shallom S."/>
            <person name="Shukla M."/>
            <person name="Snyder E.E."/>
            <person name="Sobral B.W."/>
            <person name="Wattam A.R."/>
            <person name="Will R."/>
            <person name="Williams K."/>
            <person name="Yoo H."/>
            <person name="Munk C."/>
            <person name="Tapia R."/>
            <person name="Green L."/>
            <person name="Rogers Y."/>
            <person name="Detter J.C."/>
            <person name="Bruce D."/>
            <person name="Brettin T.S."/>
            <person name="Tsolis R."/>
        </authorList>
    </citation>
    <scope>NUCLEOTIDE SEQUENCE [LARGE SCALE GENOMIC DNA]</scope>
    <source>
        <strain evidence="1 2">LMG 3301</strain>
    </source>
</reference>
<dbReference type="Pfam" id="PF06187">
    <property type="entry name" value="DUF993"/>
    <property type="match status" value="1"/>
</dbReference>
<organism evidence="1 2">
    <name type="scientific">Brucella intermedia LMG 3301</name>
    <dbReference type="NCBI Taxonomy" id="641118"/>
    <lineage>
        <taxon>Bacteria</taxon>
        <taxon>Pseudomonadati</taxon>
        <taxon>Pseudomonadota</taxon>
        <taxon>Alphaproteobacteria</taxon>
        <taxon>Hyphomicrobiales</taxon>
        <taxon>Brucellaceae</taxon>
        <taxon>Brucella/Ochrobactrum group</taxon>
        <taxon>Brucella</taxon>
    </lineage>
</organism>
<comment type="caution">
    <text evidence="1">The sequence shown here is derived from an EMBL/GenBank/DDBJ whole genome shotgun (WGS) entry which is preliminary data.</text>
</comment>
<name>C4WKJ2_9HYPH</name>
<proteinExistence type="predicted"/>
<dbReference type="EMBL" id="ACQA01000001">
    <property type="protein sequence ID" value="EEQ96927.1"/>
    <property type="molecule type" value="Genomic_DNA"/>
</dbReference>
<sequence>MGMNDQQLILPDGNGSLVSYTLIGTPTPRPASPPQFNRIAYAAAHVVSDPLKDARPWNDPAIDWDATMAFRHHLWSLDFKIAEAMDTSQRGMGLNWAGAQELIRRSLAEAKSVAGADLASGAGTDQLDPAEAKSLDDVIRAYETQAGFIEKHGGRFILMASRALARIARSPDDYAKVYGHILAQAREQVVLHWLGDMFDPQLKGYWGSQNFDEALDTVIGIIEANRDKVEGIKISLLEERYEIALRNRLPKGVLCFTGDDFNYAPLIEGDGNRHSHALLGIFDAVAPQASSALAALAAGDNARFRAIIEPTVPLSRKIFEAPTQYYKAGVVFLAWLNGHQSHFTMPAGMQSARGILHYADIFRLADKADVLDQPELAIHRMKKLLAVHGIS</sequence>
<dbReference type="AlphaFoldDB" id="C4WKJ2"/>
<gene>
    <name evidence="1" type="ORF">OINT_1002404</name>
</gene>
<evidence type="ECO:0008006" key="3">
    <source>
        <dbReference type="Google" id="ProtNLM"/>
    </source>
</evidence>
<evidence type="ECO:0000313" key="1">
    <source>
        <dbReference type="EMBL" id="EEQ96927.1"/>
    </source>
</evidence>